<feature type="transmembrane region" description="Helical" evidence="7">
    <location>
        <begin position="43"/>
        <end position="64"/>
    </location>
</feature>
<name>A0A2G6KJX5_9BACT</name>
<feature type="transmembrane region" description="Helical" evidence="7">
    <location>
        <begin position="85"/>
        <end position="104"/>
    </location>
</feature>
<evidence type="ECO:0000256" key="6">
    <source>
        <dbReference type="ARBA" id="ARBA00023136"/>
    </source>
</evidence>
<dbReference type="Proteomes" id="UP000230821">
    <property type="component" value="Unassembled WGS sequence"/>
</dbReference>
<evidence type="ECO:0000256" key="5">
    <source>
        <dbReference type="ARBA" id="ARBA00022989"/>
    </source>
</evidence>
<comment type="caution">
    <text evidence="8">The sequence shown here is derived from an EMBL/GenBank/DDBJ whole genome shotgun (WGS) entry which is preliminary data.</text>
</comment>
<keyword evidence="5 7" id="KW-1133">Transmembrane helix</keyword>
<sequence>MKSQVKQSSKRRRQYIIVAVYLMFLGLSWGIGFEPGKQISVNFYTFAVDMLKVLPVAFVLISLFEVWVKRKTVEKHFGEESGWKGYFWAIMLAGTIVGPLYIALPVAHSLQKKGAHLGPLFAYISASAICRIPMTTFEASFLGIKFTIIRFVVSLPLVVLSAMLLGNFLTKRQFCITDGMSAQ</sequence>
<evidence type="ECO:0000256" key="1">
    <source>
        <dbReference type="ARBA" id="ARBA00004651"/>
    </source>
</evidence>
<organism evidence="8 9">
    <name type="scientific">candidate division KSB3 bacterium</name>
    <dbReference type="NCBI Taxonomy" id="2044937"/>
    <lineage>
        <taxon>Bacteria</taxon>
        <taxon>candidate division KSB3</taxon>
    </lineage>
</organism>
<protein>
    <recommendedName>
        <fullName evidence="10">Permease</fullName>
    </recommendedName>
</protein>
<dbReference type="EMBL" id="PDSK01000046">
    <property type="protein sequence ID" value="PIE35342.1"/>
    <property type="molecule type" value="Genomic_DNA"/>
</dbReference>
<proteinExistence type="inferred from homology"/>
<dbReference type="Pfam" id="PF03773">
    <property type="entry name" value="ArsP_1"/>
    <property type="match status" value="1"/>
</dbReference>
<evidence type="ECO:0000256" key="7">
    <source>
        <dbReference type="SAM" id="Phobius"/>
    </source>
</evidence>
<keyword evidence="4 7" id="KW-0812">Transmembrane</keyword>
<evidence type="ECO:0000256" key="4">
    <source>
        <dbReference type="ARBA" id="ARBA00022692"/>
    </source>
</evidence>
<evidence type="ECO:0000256" key="3">
    <source>
        <dbReference type="ARBA" id="ARBA00022475"/>
    </source>
</evidence>
<accession>A0A2G6KJX5</accession>
<keyword evidence="3" id="KW-1003">Cell membrane</keyword>
<dbReference type="AlphaFoldDB" id="A0A2G6KJX5"/>
<feature type="transmembrane region" description="Helical" evidence="7">
    <location>
        <begin position="12"/>
        <end position="31"/>
    </location>
</feature>
<evidence type="ECO:0008006" key="10">
    <source>
        <dbReference type="Google" id="ProtNLM"/>
    </source>
</evidence>
<feature type="transmembrane region" description="Helical" evidence="7">
    <location>
        <begin position="146"/>
        <end position="169"/>
    </location>
</feature>
<evidence type="ECO:0000313" key="8">
    <source>
        <dbReference type="EMBL" id="PIE35342.1"/>
    </source>
</evidence>
<comment type="subcellular location">
    <subcellularLocation>
        <location evidence="1">Cell membrane</location>
        <topology evidence="1">Multi-pass membrane protein</topology>
    </subcellularLocation>
</comment>
<dbReference type="InterPro" id="IPR005524">
    <property type="entry name" value="DUF318"/>
</dbReference>
<gene>
    <name evidence="8" type="ORF">CSA56_04500</name>
</gene>
<evidence type="ECO:0000313" key="9">
    <source>
        <dbReference type="Proteomes" id="UP000230821"/>
    </source>
</evidence>
<comment type="similarity">
    <text evidence="2">Belongs to the UPF0718 family.</text>
</comment>
<reference evidence="8 9" key="1">
    <citation type="submission" date="2017-10" db="EMBL/GenBank/DDBJ databases">
        <title>Novel microbial diversity and functional potential in the marine mammal oral microbiome.</title>
        <authorList>
            <person name="Dudek N.K."/>
            <person name="Sun C.L."/>
            <person name="Burstein D."/>
            <person name="Kantor R.S."/>
            <person name="Aliaga Goltsman D.S."/>
            <person name="Bik E.M."/>
            <person name="Thomas B.C."/>
            <person name="Banfield J.F."/>
            <person name="Relman D.A."/>
        </authorList>
    </citation>
    <scope>NUCLEOTIDE SEQUENCE [LARGE SCALE GENOMIC DNA]</scope>
    <source>
        <strain evidence="8">DOLJORAL78_47_16</strain>
    </source>
</reference>
<dbReference type="GO" id="GO:0005886">
    <property type="term" value="C:plasma membrane"/>
    <property type="evidence" value="ECO:0007669"/>
    <property type="project" value="UniProtKB-SubCell"/>
</dbReference>
<keyword evidence="6 7" id="KW-0472">Membrane</keyword>
<evidence type="ECO:0000256" key="2">
    <source>
        <dbReference type="ARBA" id="ARBA00006386"/>
    </source>
</evidence>